<dbReference type="EMBL" id="NJHN03000018">
    <property type="protein sequence ID" value="KAH9425353.1"/>
    <property type="molecule type" value="Genomic_DNA"/>
</dbReference>
<comment type="caution">
    <text evidence="1">The sequence shown here is derived from an EMBL/GenBank/DDBJ whole genome shotgun (WGS) entry which is preliminary data.</text>
</comment>
<reference evidence="1 2" key="2">
    <citation type="journal article" date="2022" name="Mol. Biol. Evol.">
        <title>Comparative Genomics Reveals Insights into the Divergent Evolution of Astigmatic Mites and Household Pest Adaptations.</title>
        <authorList>
            <person name="Xiong Q."/>
            <person name="Wan A.T."/>
            <person name="Liu X."/>
            <person name="Fung C.S."/>
            <person name="Xiao X."/>
            <person name="Malainual N."/>
            <person name="Hou J."/>
            <person name="Wang L."/>
            <person name="Wang M."/>
            <person name="Yang K.Y."/>
            <person name="Cui Y."/>
            <person name="Leung E.L."/>
            <person name="Nong W."/>
            <person name="Shin S.K."/>
            <person name="Au S.W."/>
            <person name="Jeong K.Y."/>
            <person name="Chew F.T."/>
            <person name="Hui J.H."/>
            <person name="Leung T.F."/>
            <person name="Tungtrongchitr A."/>
            <person name="Zhong N."/>
            <person name="Liu Z."/>
            <person name="Tsui S.K."/>
        </authorList>
    </citation>
    <scope>NUCLEOTIDE SEQUENCE [LARGE SCALE GENOMIC DNA]</scope>
    <source>
        <strain evidence="1">Derp</strain>
    </source>
</reference>
<reference evidence="1 2" key="1">
    <citation type="journal article" date="2018" name="J. Allergy Clin. Immunol.">
        <title>High-quality assembly of Dermatophagoides pteronyssinus genome and transcriptome reveals a wide range of novel allergens.</title>
        <authorList>
            <person name="Liu X.Y."/>
            <person name="Yang K.Y."/>
            <person name="Wang M.Q."/>
            <person name="Kwok J.S."/>
            <person name="Zeng X."/>
            <person name="Yang Z."/>
            <person name="Xiao X.J."/>
            <person name="Lau C.P."/>
            <person name="Li Y."/>
            <person name="Huang Z.M."/>
            <person name="Ba J.G."/>
            <person name="Yim A.K."/>
            <person name="Ouyang C.Y."/>
            <person name="Ngai S.M."/>
            <person name="Chan T.F."/>
            <person name="Leung E.L."/>
            <person name="Liu L."/>
            <person name="Liu Z.G."/>
            <person name="Tsui S.K."/>
        </authorList>
    </citation>
    <scope>NUCLEOTIDE SEQUENCE [LARGE SCALE GENOMIC DNA]</scope>
    <source>
        <strain evidence="1">Derp</strain>
    </source>
</reference>
<evidence type="ECO:0000313" key="1">
    <source>
        <dbReference type="EMBL" id="KAH9425353.1"/>
    </source>
</evidence>
<name>A0ABQ8JRW6_DERPT</name>
<accession>A0ABQ8JRW6</accession>
<proteinExistence type="predicted"/>
<evidence type="ECO:0000313" key="2">
    <source>
        <dbReference type="Proteomes" id="UP000887458"/>
    </source>
</evidence>
<gene>
    <name evidence="1" type="ORF">DERP_005958</name>
</gene>
<protein>
    <submittedName>
        <fullName evidence="1">Uncharacterized protein</fullName>
    </submittedName>
</protein>
<dbReference type="Proteomes" id="UP000887458">
    <property type="component" value="Unassembled WGS sequence"/>
</dbReference>
<sequence>MFGVIFLLNVIFSTRDILNNSSTVKLDPVKIFIQIHSNFILCSVATSGKYVAVRFIPFSLRNSIRIP</sequence>
<organism evidence="1 2">
    <name type="scientific">Dermatophagoides pteronyssinus</name>
    <name type="common">European house dust mite</name>
    <dbReference type="NCBI Taxonomy" id="6956"/>
    <lineage>
        <taxon>Eukaryota</taxon>
        <taxon>Metazoa</taxon>
        <taxon>Ecdysozoa</taxon>
        <taxon>Arthropoda</taxon>
        <taxon>Chelicerata</taxon>
        <taxon>Arachnida</taxon>
        <taxon>Acari</taxon>
        <taxon>Acariformes</taxon>
        <taxon>Sarcoptiformes</taxon>
        <taxon>Astigmata</taxon>
        <taxon>Psoroptidia</taxon>
        <taxon>Analgoidea</taxon>
        <taxon>Pyroglyphidae</taxon>
        <taxon>Dermatophagoidinae</taxon>
        <taxon>Dermatophagoides</taxon>
    </lineage>
</organism>
<keyword evidence="2" id="KW-1185">Reference proteome</keyword>